<evidence type="ECO:0000313" key="2">
    <source>
        <dbReference type="Proteomes" id="UP000319576"/>
    </source>
</evidence>
<sequence length="183" mass="19683">MNDPIRETLRRLCTRGLAEFLELAPAAVTKDAVTAAMTTPAKLYLDTTVTDRAKRARLGRMLQEIAAEVFAAAIAAGTVVLSSKPVSVEDIKAGGLQATLSAEFREELHHVCRTAMDAILTSGRLRYTTDQVLDLMVIAAGHLVASKTNDPAERLRLMSGCQEAALAAMQEASLRGKTAFVRN</sequence>
<name>A0A517XPR9_9BACT</name>
<reference evidence="1 2" key="1">
    <citation type="submission" date="2019-02" db="EMBL/GenBank/DDBJ databases">
        <title>Deep-cultivation of Planctomycetes and their phenomic and genomic characterization uncovers novel biology.</title>
        <authorList>
            <person name="Wiegand S."/>
            <person name="Jogler M."/>
            <person name="Boedeker C."/>
            <person name="Pinto D."/>
            <person name="Vollmers J."/>
            <person name="Rivas-Marin E."/>
            <person name="Kohn T."/>
            <person name="Peeters S.H."/>
            <person name="Heuer A."/>
            <person name="Rast P."/>
            <person name="Oberbeckmann S."/>
            <person name="Bunk B."/>
            <person name="Jeske O."/>
            <person name="Meyerdierks A."/>
            <person name="Storesund J.E."/>
            <person name="Kallscheuer N."/>
            <person name="Luecker S."/>
            <person name="Lage O.M."/>
            <person name="Pohl T."/>
            <person name="Merkel B.J."/>
            <person name="Hornburger P."/>
            <person name="Mueller R.-W."/>
            <person name="Bruemmer F."/>
            <person name="Labrenz M."/>
            <person name="Spormann A.M."/>
            <person name="Op den Camp H."/>
            <person name="Overmann J."/>
            <person name="Amann R."/>
            <person name="Jetten M.S.M."/>
            <person name="Mascher T."/>
            <person name="Medema M.H."/>
            <person name="Devos D.P."/>
            <person name="Kaster A.-K."/>
            <person name="Ovreas L."/>
            <person name="Rohde M."/>
            <person name="Galperin M.Y."/>
            <person name="Jogler C."/>
        </authorList>
    </citation>
    <scope>NUCLEOTIDE SEQUENCE [LARGE SCALE GENOMIC DNA]</scope>
    <source>
        <strain evidence="1 2">ETA_A1</strain>
    </source>
</reference>
<keyword evidence="2" id="KW-1185">Reference proteome</keyword>
<dbReference type="EMBL" id="CP036273">
    <property type="protein sequence ID" value="QDU19486.1"/>
    <property type="molecule type" value="Genomic_DNA"/>
</dbReference>
<dbReference type="KEGG" id="uli:ETAA1_14130"/>
<protein>
    <submittedName>
        <fullName evidence="1">Uncharacterized protein</fullName>
    </submittedName>
</protein>
<dbReference type="AlphaFoldDB" id="A0A517XPR9"/>
<gene>
    <name evidence="1" type="ORF">ETAA1_14130</name>
</gene>
<evidence type="ECO:0000313" key="1">
    <source>
        <dbReference type="EMBL" id="QDU19486.1"/>
    </source>
</evidence>
<proteinExistence type="predicted"/>
<organism evidence="1 2">
    <name type="scientific">Urbifossiella limnaea</name>
    <dbReference type="NCBI Taxonomy" id="2528023"/>
    <lineage>
        <taxon>Bacteria</taxon>
        <taxon>Pseudomonadati</taxon>
        <taxon>Planctomycetota</taxon>
        <taxon>Planctomycetia</taxon>
        <taxon>Gemmatales</taxon>
        <taxon>Gemmataceae</taxon>
        <taxon>Urbifossiella</taxon>
    </lineage>
</organism>
<dbReference type="Proteomes" id="UP000319576">
    <property type="component" value="Chromosome"/>
</dbReference>
<accession>A0A517XPR9</accession>
<dbReference type="RefSeq" id="WP_145235519.1">
    <property type="nucleotide sequence ID" value="NZ_CP036273.1"/>
</dbReference>